<dbReference type="RefSeq" id="WP_185887032.1">
    <property type="nucleotide sequence ID" value="NZ_CP060202.1"/>
</dbReference>
<keyword evidence="3" id="KW-1185">Reference proteome</keyword>
<dbReference type="KEGG" id="hsk:H4317_13080"/>
<dbReference type="GO" id="GO:0008237">
    <property type="term" value="F:metallopeptidase activity"/>
    <property type="evidence" value="ECO:0007669"/>
    <property type="project" value="InterPro"/>
</dbReference>
<protein>
    <submittedName>
        <fullName evidence="2">T9SS type A sorting domain-containing protein</fullName>
    </submittedName>
</protein>
<gene>
    <name evidence="2" type="ORF">H4317_13080</name>
</gene>
<evidence type="ECO:0000256" key="1">
    <source>
        <dbReference type="SAM" id="SignalP"/>
    </source>
</evidence>
<evidence type="ECO:0000313" key="3">
    <source>
        <dbReference type="Proteomes" id="UP000515489"/>
    </source>
</evidence>
<evidence type="ECO:0000313" key="2">
    <source>
        <dbReference type="EMBL" id="QNH61102.1"/>
    </source>
</evidence>
<feature type="chain" id="PRO_5029008265" evidence="1">
    <location>
        <begin position="21"/>
        <end position="467"/>
    </location>
</feature>
<feature type="signal peptide" evidence="1">
    <location>
        <begin position="1"/>
        <end position="20"/>
    </location>
</feature>
<sequence length="467" mass="51063">MKTRHAFLLLLLLLAAGANAQSFPVDTLVKTGPLDRRINLVFLSDGYQASELARFRTDVDRIVATMFTQTPFREYQAYFNVFAVRVPSAQSGASHPRTAPDCTSSTLPVAVVNNYFGSSFDQGGIHRLLVPRNQSAVASVLAASFPLYDQAFIVVNSTEYGGSGGALATSSVHPSANEISIHEIGHSFSGLSDEYWAGQQYARETQNMTQQADPTLVKWAAWMGTNGIGIYPHTGNATWYKPHQNCKMQVLGVPFCSVCRQAFTETIHTLAGPLQSYSPAATTITNPSQDPTFALTLLPPNPNTLRITWRRDNTIVRRNQPQLTVPLSSLNTGTHRVVAEVTDTTALTRATNHLTQHTYTVVWTVERTVAGIRTSAAAHDYEVQVFPNPVADALQISCTLSRPLPVDIIVYDATGRRLATALRRTKLAAGTHTYQFKAAELGLKQSGQYTLVLTVDGTPISRQLIKE</sequence>
<dbReference type="InterPro" id="IPR026444">
    <property type="entry name" value="Secre_tail"/>
</dbReference>
<organism evidence="2 3">
    <name type="scientific">Hymenobacter sediminicola</name>
    <dbReference type="NCBI Taxonomy" id="2761579"/>
    <lineage>
        <taxon>Bacteria</taxon>
        <taxon>Pseudomonadati</taxon>
        <taxon>Bacteroidota</taxon>
        <taxon>Cytophagia</taxon>
        <taxon>Cytophagales</taxon>
        <taxon>Hymenobacteraceae</taxon>
        <taxon>Hymenobacter</taxon>
    </lineage>
</organism>
<dbReference type="Proteomes" id="UP000515489">
    <property type="component" value="Chromosome"/>
</dbReference>
<dbReference type="Gene3D" id="3.40.390.10">
    <property type="entry name" value="Collagenase (Catalytic Domain)"/>
    <property type="match status" value="1"/>
</dbReference>
<dbReference type="Pfam" id="PF09471">
    <property type="entry name" value="Peptidase_M64"/>
    <property type="match status" value="1"/>
</dbReference>
<proteinExistence type="predicted"/>
<reference evidence="2 3" key="1">
    <citation type="submission" date="2020-08" db="EMBL/GenBank/DDBJ databases">
        <title>Hymenobacter sp. S2-20-2 genome sequencing.</title>
        <authorList>
            <person name="Jin L."/>
        </authorList>
    </citation>
    <scope>NUCLEOTIDE SEQUENCE [LARGE SCALE GENOMIC DNA]</scope>
    <source>
        <strain evidence="2 3">S2-20-2</strain>
    </source>
</reference>
<dbReference type="NCBIfam" id="TIGR04183">
    <property type="entry name" value="Por_Secre_tail"/>
    <property type="match status" value="1"/>
</dbReference>
<dbReference type="InterPro" id="IPR024079">
    <property type="entry name" value="MetalloPept_cat_dom_sf"/>
</dbReference>
<accession>A0A7G7W409</accession>
<dbReference type="AlphaFoldDB" id="A0A7G7W409"/>
<keyword evidence="1" id="KW-0732">Signal</keyword>
<dbReference type="EMBL" id="CP060202">
    <property type="protein sequence ID" value="QNH61102.1"/>
    <property type="molecule type" value="Genomic_DNA"/>
</dbReference>
<dbReference type="InterPro" id="IPR019026">
    <property type="entry name" value="Peptidase_M64_IgA"/>
</dbReference>
<name>A0A7G7W409_9BACT</name>